<dbReference type="Pfam" id="PF04280">
    <property type="entry name" value="Tim44"/>
    <property type="match status" value="1"/>
</dbReference>
<keyword evidence="2" id="KW-1133">Transmembrane helix</keyword>
<name>A0A1T1HG86_OCELI</name>
<feature type="compositionally biased region" description="Low complexity" evidence="1">
    <location>
        <begin position="37"/>
        <end position="46"/>
    </location>
</feature>
<dbReference type="AlphaFoldDB" id="A0A1T1HG86"/>
<evidence type="ECO:0000313" key="4">
    <source>
        <dbReference type="EMBL" id="OOV88861.1"/>
    </source>
</evidence>
<feature type="transmembrane region" description="Helical" evidence="2">
    <location>
        <begin position="70"/>
        <end position="89"/>
    </location>
</feature>
<dbReference type="RefSeq" id="WP_077243316.1">
    <property type="nucleotide sequence ID" value="NZ_FXTS01000004.1"/>
</dbReference>
<keyword evidence="2" id="KW-0812">Transmembrane</keyword>
<dbReference type="InterPro" id="IPR032710">
    <property type="entry name" value="NTF2-like_dom_sf"/>
</dbReference>
<dbReference type="EMBL" id="MTSD02000001">
    <property type="protein sequence ID" value="OOV88861.1"/>
    <property type="molecule type" value="Genomic_DNA"/>
</dbReference>
<feature type="region of interest" description="Disordered" evidence="1">
    <location>
        <begin position="37"/>
        <end position="62"/>
    </location>
</feature>
<keyword evidence="2" id="KW-0472">Membrane</keyword>
<keyword evidence="5" id="KW-1185">Reference proteome</keyword>
<dbReference type="PANTHER" id="PTHR41542">
    <property type="entry name" value="BLL5807 PROTEIN"/>
    <property type="match status" value="1"/>
</dbReference>
<dbReference type="Proteomes" id="UP000190064">
    <property type="component" value="Unassembled WGS sequence"/>
</dbReference>
<evidence type="ECO:0000313" key="5">
    <source>
        <dbReference type="Proteomes" id="UP000190064"/>
    </source>
</evidence>
<proteinExistence type="predicted"/>
<dbReference type="Gene3D" id="3.10.450.240">
    <property type="match status" value="1"/>
</dbReference>
<accession>A0A1T1HG86</accession>
<comment type="caution">
    <text evidence="4">The sequence shown here is derived from an EMBL/GenBank/DDBJ whole genome shotgun (WGS) entry which is preliminary data.</text>
</comment>
<feature type="transmembrane region" description="Helical" evidence="2">
    <location>
        <begin position="95"/>
        <end position="115"/>
    </location>
</feature>
<evidence type="ECO:0000259" key="3">
    <source>
        <dbReference type="SMART" id="SM00978"/>
    </source>
</evidence>
<dbReference type="SMART" id="SM00978">
    <property type="entry name" value="Tim44"/>
    <property type="match status" value="1"/>
</dbReference>
<dbReference type="InterPro" id="IPR007379">
    <property type="entry name" value="Tim44-like_dom"/>
</dbReference>
<evidence type="ECO:0000256" key="1">
    <source>
        <dbReference type="SAM" id="MobiDB-lite"/>
    </source>
</evidence>
<dbReference type="PANTHER" id="PTHR41542:SF1">
    <property type="entry name" value="BLL5807 PROTEIN"/>
    <property type="match status" value="1"/>
</dbReference>
<protein>
    <recommendedName>
        <fullName evidence="3">Tim44-like domain-containing protein</fullName>
    </recommendedName>
</protein>
<reference evidence="4" key="1">
    <citation type="submission" date="2017-02" db="EMBL/GenBank/DDBJ databases">
        <title>Draft Genome Sequence of the Salt Water Bacterium Oceanospirillum linum ATCC 11336.</title>
        <authorList>
            <person name="Trachtenberg A.M."/>
            <person name="Carney J.G."/>
            <person name="Linnane J.D."/>
            <person name="Rheaume B.A."/>
            <person name="Pitts N.L."/>
            <person name="Mykles D.L."/>
            <person name="Maclea K.S."/>
        </authorList>
    </citation>
    <scope>NUCLEOTIDE SEQUENCE [LARGE SCALE GENOMIC DNA]</scope>
    <source>
        <strain evidence="4">ATCC 11336</strain>
    </source>
</reference>
<sequence>MQRIAVWFFAFFMVLGTGLDHAEAKRLGGGKTFGSFSKSTTKSTGSNSYTQPSKTNAATSTGARNSKMGFLGPLAGLAAGGLLASMFFGDGFEGFQMFDFILIALVVFIIFKLMARKRQVSPAGASSVGYQKEAFKQQERTFDTNLMGGGAQVEPQVPDWFNAEGFVERAKGHFVHLQQAWDSNDLAEIQDFVTPELYNLLSEERKAQAETPNTEVVNLEARLGGVSQQGSLAEASVVFSGQIRENSSVPTEFSETWHLVRDMRQENANWYLQGIQQN</sequence>
<organism evidence="4 5">
    <name type="scientific">Oceanospirillum linum</name>
    <dbReference type="NCBI Taxonomy" id="966"/>
    <lineage>
        <taxon>Bacteria</taxon>
        <taxon>Pseudomonadati</taxon>
        <taxon>Pseudomonadota</taxon>
        <taxon>Gammaproteobacteria</taxon>
        <taxon>Oceanospirillales</taxon>
        <taxon>Oceanospirillaceae</taxon>
        <taxon>Oceanospirillum</taxon>
    </lineage>
</organism>
<feature type="domain" description="Tim44-like" evidence="3">
    <location>
        <begin position="147"/>
        <end position="277"/>
    </location>
</feature>
<dbReference type="STRING" id="966.BTA35_0205190"/>
<dbReference type="SUPFAM" id="SSF54427">
    <property type="entry name" value="NTF2-like"/>
    <property type="match status" value="1"/>
</dbReference>
<evidence type="ECO:0000256" key="2">
    <source>
        <dbReference type="SAM" id="Phobius"/>
    </source>
</evidence>
<feature type="compositionally biased region" description="Polar residues" evidence="1">
    <location>
        <begin position="47"/>
        <end position="62"/>
    </location>
</feature>
<gene>
    <name evidence="4" type="ORF">BTA35_0205190</name>
</gene>